<dbReference type="EMBL" id="AK134901">
    <property type="protein sequence ID" value="BAE22332.1"/>
    <property type="molecule type" value="mRNA"/>
</dbReference>
<accession>Q3UY81</accession>
<gene>
    <name evidence="2" type="primary">Ptgr3</name>
    <name evidence="2" type="synonym">Zadh2</name>
</gene>
<protein>
    <submittedName>
        <fullName evidence="1">Uncharacterized protein</fullName>
    </submittedName>
</protein>
<dbReference type="PeptideAtlas" id="Q3UY81"/>
<reference evidence="1" key="2">
    <citation type="journal article" date="2000" name="Genome Res.">
        <title>Normalization and subtraction of cap-trapper-selected cDNAs to prepare full-length cDNA libraries for rapid discovery of new genes.</title>
        <authorList>
            <person name="Carninci P."/>
            <person name="Shibata Y."/>
            <person name="Hayatsu N."/>
            <person name="Sugahara Y."/>
            <person name="Shibata K."/>
            <person name="Itoh M."/>
            <person name="Konno H."/>
            <person name="Okazaki Y."/>
            <person name="Muramatsu M."/>
            <person name="Hayashizaki Y."/>
        </authorList>
    </citation>
    <scope>NUCLEOTIDE SEQUENCE</scope>
    <source>
        <strain evidence="1">C57BL/6J</strain>
        <tissue evidence="1">Olfactory brain</tissue>
    </source>
</reference>
<dbReference type="AlphaFoldDB" id="Q3UY81"/>
<reference evidence="1" key="3">
    <citation type="journal article" date="2000" name="Genome Res.">
        <title>RIKEN integrated sequence analysis (RISA) system--384-format sequencing pipeline with 384 multicapillary sequencer.</title>
        <authorList>
            <person name="Shibata K."/>
            <person name="Itoh M."/>
            <person name="Aizawa K."/>
            <person name="Nagaoka S."/>
            <person name="Sasaki N."/>
            <person name="Carninci P."/>
            <person name="Konno H."/>
            <person name="Akiyama J."/>
            <person name="Nishi K."/>
            <person name="Kitsunai T."/>
            <person name="Tashiro H."/>
            <person name="Itoh M."/>
            <person name="Sumi N."/>
            <person name="Ishii Y."/>
            <person name="Nakamura S."/>
            <person name="Hazama M."/>
            <person name="Nishine T."/>
            <person name="Harada A."/>
            <person name="Yamamoto R."/>
            <person name="Matsumoto H."/>
            <person name="Sakaguchi S."/>
            <person name="Ikegami T."/>
            <person name="Kashiwagi K."/>
            <person name="Fujiwake S."/>
            <person name="Inoue K."/>
            <person name="Togawa Y."/>
            <person name="Izawa M."/>
            <person name="Ohara E."/>
            <person name="Watahiki M."/>
            <person name="Yoneda Y."/>
            <person name="Ishikawa T."/>
            <person name="Ozawa K."/>
            <person name="Tanaka T."/>
            <person name="Matsuura S."/>
            <person name="Kawai J."/>
            <person name="Okazaki Y."/>
            <person name="Muramatsu M."/>
            <person name="Inoue Y."/>
            <person name="Kira A."/>
            <person name="Hayashizaki Y."/>
        </authorList>
    </citation>
    <scope>NUCLEOTIDE SEQUENCE</scope>
    <source>
        <strain evidence="1">C57BL/6J</strain>
        <tissue evidence="1">Olfactory brain</tissue>
    </source>
</reference>
<dbReference type="MGI" id="MGI:2444835">
    <property type="gene designation" value="Ptgr3"/>
</dbReference>
<sequence>MLRLAAAGARAIVDMSYARHFLDFQGSAIPRTMQKLAVTRLSPNFHEAVTLRRDCPVPLPGDGDLLVRNR</sequence>
<name>Q3UY81_MOUSE</name>
<reference evidence="1" key="1">
    <citation type="journal article" date="1999" name="Methods Enzymol.">
        <title>High-efficiency full-length cDNA cloning.</title>
        <authorList>
            <person name="Carninci P."/>
            <person name="Hayashizaki Y."/>
        </authorList>
    </citation>
    <scope>NUCLEOTIDE SEQUENCE</scope>
    <source>
        <strain evidence="1">C57BL/6J</strain>
        <tissue evidence="1">Olfactory brain</tissue>
    </source>
</reference>
<evidence type="ECO:0000313" key="1">
    <source>
        <dbReference type="EMBL" id="BAE22332.1"/>
    </source>
</evidence>
<reference evidence="1" key="6">
    <citation type="submission" date="2004-03" db="EMBL/GenBank/DDBJ databases">
        <authorList>
            <person name="Arakawa T."/>
            <person name="Carninci P."/>
            <person name="Fukuda S."/>
            <person name="Hashizume W."/>
            <person name="Hayashida K."/>
            <person name="Hori F."/>
            <person name="Iida J."/>
            <person name="Imamura K."/>
            <person name="Imotani K."/>
            <person name="Itoh M."/>
            <person name="Kanagawa S."/>
            <person name="Kawai J."/>
            <person name="Kojima M."/>
            <person name="Konno H."/>
            <person name="Murata M."/>
            <person name="Nakamura M."/>
            <person name="Ninomiya N."/>
            <person name="Nishiyori H."/>
            <person name="Nomura K."/>
            <person name="Ohno M."/>
            <person name="Sakazume N."/>
            <person name="Sano H."/>
            <person name="Sasaki D."/>
            <person name="Shibata K."/>
            <person name="Shiraki T."/>
            <person name="Tagami M."/>
            <person name="Tagami Y."/>
            <person name="Waki K."/>
            <person name="Watahiki A."/>
            <person name="Muramatsu M."/>
            <person name="Hayashizaki Y."/>
        </authorList>
    </citation>
    <scope>NUCLEOTIDE SEQUENCE</scope>
    <source>
        <strain evidence="1">C57BL/6J</strain>
        <tissue evidence="1">Olfactory brain</tissue>
    </source>
</reference>
<reference evidence="1" key="7">
    <citation type="journal article" date="2005" name="Science">
        <title>The Transcriptional Landscape of the Mammalian Genome.</title>
        <authorList>
            <consortium name="The FANTOM Consortium"/>
            <consortium name="Riken Genome Exploration Research Group and Genome Science Group (Genome Network Project Core Group)"/>
        </authorList>
    </citation>
    <scope>NUCLEOTIDE SEQUENCE</scope>
    <source>
        <strain evidence="1">C57BL/6J</strain>
        <tissue evidence="1">Olfactory brain</tissue>
    </source>
</reference>
<reference evidence="1" key="5">
    <citation type="journal article" date="2002" name="Nature">
        <title>Analysis of the mouse transcriptome based on functional annotation of 60,770 full-length cDNAs.</title>
        <authorList>
            <consortium name="The FANTOM Consortium and the RIKEN Genome Exploration Research Group Phase I and II Team"/>
        </authorList>
    </citation>
    <scope>NUCLEOTIDE SEQUENCE</scope>
    <source>
        <strain evidence="1">C57BL/6J</strain>
        <tissue evidence="1">Olfactory brain</tissue>
    </source>
</reference>
<reference evidence="1" key="8">
    <citation type="journal article" date="2005" name="Science">
        <title>Antisense Transcription in the Mammalian Transcriptome.</title>
        <authorList>
            <consortium name="RIKEN Genome Exploration Research Group and Genome Science Group (Genome Network Project Core Group) and the FANTOM Consortium"/>
        </authorList>
    </citation>
    <scope>NUCLEOTIDE SEQUENCE</scope>
    <source>
        <strain evidence="1">C57BL/6J</strain>
        <tissue evidence="1">Olfactory brain</tissue>
    </source>
</reference>
<proteinExistence type="evidence at transcript level"/>
<dbReference type="Gene3D" id="3.90.180.10">
    <property type="entry name" value="Medium-chain alcohol dehydrogenases, catalytic domain"/>
    <property type="match status" value="1"/>
</dbReference>
<evidence type="ECO:0000313" key="2">
    <source>
        <dbReference type="MGI" id="MGI:2444835"/>
    </source>
</evidence>
<organism evidence="1">
    <name type="scientific">Mus musculus</name>
    <name type="common">Mouse</name>
    <dbReference type="NCBI Taxonomy" id="10090"/>
    <lineage>
        <taxon>Eukaryota</taxon>
        <taxon>Metazoa</taxon>
        <taxon>Chordata</taxon>
        <taxon>Craniata</taxon>
        <taxon>Vertebrata</taxon>
        <taxon>Euteleostomi</taxon>
        <taxon>Mammalia</taxon>
        <taxon>Eutheria</taxon>
        <taxon>Euarchontoglires</taxon>
        <taxon>Glires</taxon>
        <taxon>Rodentia</taxon>
        <taxon>Myomorpha</taxon>
        <taxon>Muroidea</taxon>
        <taxon>Muridae</taxon>
        <taxon>Murinae</taxon>
        <taxon>Mus</taxon>
        <taxon>Mus</taxon>
    </lineage>
</organism>
<dbReference type="AGR" id="MGI:2444835"/>
<reference evidence="1" key="4">
    <citation type="journal article" date="2001" name="Nature">
        <title>Functional annotation of a full-length mouse cDNA collection.</title>
        <authorList>
            <consortium name="The RIKEN Genome Exploration Research Group Phase II Team and the FANTOM Consortium"/>
        </authorList>
    </citation>
    <scope>NUCLEOTIDE SEQUENCE</scope>
    <source>
        <strain evidence="1">C57BL/6J</strain>
        <tissue evidence="1">Olfactory brain</tissue>
    </source>
</reference>